<name>A0ABS4SC60_9BACI</name>
<evidence type="ECO:0000313" key="1">
    <source>
        <dbReference type="EMBL" id="MBP2258605.1"/>
    </source>
</evidence>
<gene>
    <name evidence="1" type="ORF">J2Z81_002588</name>
</gene>
<keyword evidence="2" id="KW-1185">Reference proteome</keyword>
<sequence>MTLDWEAAEFEMEPPLHERISSEKVKVYLQEKGFDSIVNSIHECVYGISIQMK</sequence>
<dbReference type="EMBL" id="JAGIKX010000030">
    <property type="protein sequence ID" value="MBP2258605.1"/>
    <property type="molecule type" value="Genomic_DNA"/>
</dbReference>
<proteinExistence type="predicted"/>
<dbReference type="RefSeq" id="WP_156947673.1">
    <property type="nucleotide sequence ID" value="NZ_JAGIKX010000030.1"/>
</dbReference>
<comment type="caution">
    <text evidence="1">The sequence shown here is derived from an EMBL/GenBank/DDBJ whole genome shotgun (WGS) entry which is preliminary data.</text>
</comment>
<evidence type="ECO:0000313" key="2">
    <source>
        <dbReference type="Proteomes" id="UP001519294"/>
    </source>
</evidence>
<accession>A0ABS4SC60</accession>
<reference evidence="1 2" key="1">
    <citation type="submission" date="2021-03" db="EMBL/GenBank/DDBJ databases">
        <title>Genomic Encyclopedia of Type Strains, Phase IV (KMG-IV): sequencing the most valuable type-strain genomes for metagenomic binning, comparative biology and taxonomic classification.</title>
        <authorList>
            <person name="Goeker M."/>
        </authorList>
    </citation>
    <scope>NUCLEOTIDE SEQUENCE [LARGE SCALE GENOMIC DNA]</scope>
    <source>
        <strain evidence="1 2">DSM 25790</strain>
    </source>
</reference>
<organism evidence="1 2">
    <name type="scientific">Virgibacillus alimentarius</name>
    <dbReference type="NCBI Taxonomy" id="698769"/>
    <lineage>
        <taxon>Bacteria</taxon>
        <taxon>Bacillati</taxon>
        <taxon>Bacillota</taxon>
        <taxon>Bacilli</taxon>
        <taxon>Bacillales</taxon>
        <taxon>Bacillaceae</taxon>
        <taxon>Virgibacillus</taxon>
    </lineage>
</organism>
<dbReference type="Proteomes" id="UP001519294">
    <property type="component" value="Unassembled WGS sequence"/>
</dbReference>
<protein>
    <submittedName>
        <fullName evidence="1">Uncharacterized protein</fullName>
    </submittedName>
</protein>